<keyword evidence="2" id="KW-1133">Transmembrane helix</keyword>
<dbReference type="InterPro" id="IPR056682">
    <property type="entry name" value="DUF7780"/>
</dbReference>
<feature type="domain" description="DUF7780" evidence="3">
    <location>
        <begin position="168"/>
        <end position="468"/>
    </location>
</feature>
<sequence length="525" mass="58570">MSSLQNSIRNCTVKSLYAQKNKESDVCWVETERQRDRERMGFTSKAKNSEGWGMGFLLIFFPEEDHPDTSKKKNNNLFSSSSPSFKPLNSLLKRTNSAHLLHKAQTTISICALLLFITILLFTISTLPSTTTTATRARHNYGFPGRQLSLMMKNPSSASGLLSRNQLSHALQGMGTLYRRGTRAMSDLIVAHAVESLTSHELKLFLRLLYRSSLTSRSDLVFIFPSKSPDFDNTILQENDSFLKLVIQYAKMNRSTHSAASFEVTQFVKMSKKEGESGEPIWGRRIRSNFSEEGKTESTPLSYGSVASFDMEELDQENSLAGLLEHVPMNLRRWACYPMLLGRVRRNFKHILLVDVKEMLIVGDPLGRVRNQSPETVHLTSTIHSLPTKHGKKKPDKTQSTRQKSVNPAIVMGGARGVRRLSNAMLTEIARAAMQHKKKNSVTESGLFNQLVGNEFILKDVKVMTSAEPIPELSSLGGSNSKSGSSFAITNYTLIRAGNSNLAVYAMLMKHICSSPINSTVYSDC</sequence>
<keyword evidence="2" id="KW-0812">Transmembrane</keyword>
<name>A0A8S0PS05_OLEEU</name>
<dbReference type="OrthoDB" id="1921707at2759"/>
<dbReference type="Pfam" id="PF25002">
    <property type="entry name" value="DUF7780"/>
    <property type="match status" value="1"/>
</dbReference>
<keyword evidence="5" id="KW-1185">Reference proteome</keyword>
<evidence type="ECO:0000313" key="5">
    <source>
        <dbReference type="Proteomes" id="UP000594638"/>
    </source>
</evidence>
<dbReference type="Proteomes" id="UP000594638">
    <property type="component" value="Unassembled WGS sequence"/>
</dbReference>
<evidence type="ECO:0000259" key="3">
    <source>
        <dbReference type="Pfam" id="PF25002"/>
    </source>
</evidence>
<reference evidence="4 5" key="1">
    <citation type="submission" date="2019-12" db="EMBL/GenBank/DDBJ databases">
        <authorList>
            <person name="Alioto T."/>
            <person name="Alioto T."/>
            <person name="Gomez Garrido J."/>
        </authorList>
    </citation>
    <scope>NUCLEOTIDE SEQUENCE [LARGE SCALE GENOMIC DNA]</scope>
</reference>
<dbReference type="PANTHER" id="PTHR34960:SF1">
    <property type="entry name" value="EMB|CAB68146.1-RELATED"/>
    <property type="match status" value="1"/>
</dbReference>
<dbReference type="EMBL" id="CACTIH010000152">
    <property type="protein sequence ID" value="CAA2955508.1"/>
    <property type="molecule type" value="Genomic_DNA"/>
</dbReference>
<protein>
    <submittedName>
        <fullName evidence="4">Mediator of RNA polymerase II transcription subunit 24</fullName>
    </submittedName>
</protein>
<feature type="transmembrane region" description="Helical" evidence="2">
    <location>
        <begin position="107"/>
        <end position="127"/>
    </location>
</feature>
<proteinExistence type="predicted"/>
<accession>A0A8S0PS05</accession>
<evidence type="ECO:0000256" key="2">
    <source>
        <dbReference type="SAM" id="Phobius"/>
    </source>
</evidence>
<gene>
    <name evidence="4" type="ORF">OLEA9_A120609</name>
</gene>
<comment type="caution">
    <text evidence="4">The sequence shown here is derived from an EMBL/GenBank/DDBJ whole genome shotgun (WGS) entry which is preliminary data.</text>
</comment>
<dbReference type="AlphaFoldDB" id="A0A8S0PS05"/>
<keyword evidence="2" id="KW-0472">Membrane</keyword>
<feature type="region of interest" description="Disordered" evidence="1">
    <location>
        <begin position="380"/>
        <end position="404"/>
    </location>
</feature>
<evidence type="ECO:0000256" key="1">
    <source>
        <dbReference type="SAM" id="MobiDB-lite"/>
    </source>
</evidence>
<dbReference type="PANTHER" id="PTHR34960">
    <property type="entry name" value="EMB|CAB68146.1-RELATED"/>
    <property type="match status" value="1"/>
</dbReference>
<dbReference type="Gramene" id="OE9A120609T1">
    <property type="protein sequence ID" value="OE9A120609C1"/>
    <property type="gene ID" value="OE9A120609"/>
</dbReference>
<organism evidence="4 5">
    <name type="scientific">Olea europaea subsp. europaea</name>
    <dbReference type="NCBI Taxonomy" id="158383"/>
    <lineage>
        <taxon>Eukaryota</taxon>
        <taxon>Viridiplantae</taxon>
        <taxon>Streptophyta</taxon>
        <taxon>Embryophyta</taxon>
        <taxon>Tracheophyta</taxon>
        <taxon>Spermatophyta</taxon>
        <taxon>Magnoliopsida</taxon>
        <taxon>eudicotyledons</taxon>
        <taxon>Gunneridae</taxon>
        <taxon>Pentapetalae</taxon>
        <taxon>asterids</taxon>
        <taxon>lamiids</taxon>
        <taxon>Lamiales</taxon>
        <taxon>Oleaceae</taxon>
        <taxon>Oleeae</taxon>
        <taxon>Olea</taxon>
    </lineage>
</organism>
<evidence type="ECO:0000313" key="4">
    <source>
        <dbReference type="EMBL" id="CAA2955508.1"/>
    </source>
</evidence>